<evidence type="ECO:0000259" key="6">
    <source>
        <dbReference type="Pfam" id="PF02826"/>
    </source>
</evidence>
<feature type="domain" description="D-isomer specific 2-hydroxyacid dehydrogenase catalytic" evidence="5">
    <location>
        <begin position="38"/>
        <end position="314"/>
    </location>
</feature>
<keyword evidence="3" id="KW-0520">NAD</keyword>
<dbReference type="FunFam" id="3.40.50.720:FF:000213">
    <property type="entry name" value="Putative 2-hydroxyacid dehydrogenase"/>
    <property type="match status" value="1"/>
</dbReference>
<dbReference type="CDD" id="cd12156">
    <property type="entry name" value="HPPR"/>
    <property type="match status" value="1"/>
</dbReference>
<dbReference type="EMBL" id="FOJU01000005">
    <property type="protein sequence ID" value="SFB10578.1"/>
    <property type="molecule type" value="Genomic_DNA"/>
</dbReference>
<dbReference type="STRING" id="871651.SAMN05421688_2887"/>
<evidence type="ECO:0000259" key="5">
    <source>
        <dbReference type="Pfam" id="PF00389"/>
    </source>
</evidence>
<proteinExistence type="inferred from homology"/>
<keyword evidence="2 4" id="KW-0560">Oxidoreductase</keyword>
<dbReference type="SUPFAM" id="SSF51735">
    <property type="entry name" value="NAD(P)-binding Rossmann-fold domains"/>
    <property type="match status" value="1"/>
</dbReference>
<organism evidence="7 8">
    <name type="scientific">Poseidonocella pacifica</name>
    <dbReference type="NCBI Taxonomy" id="871651"/>
    <lineage>
        <taxon>Bacteria</taxon>
        <taxon>Pseudomonadati</taxon>
        <taxon>Pseudomonadota</taxon>
        <taxon>Alphaproteobacteria</taxon>
        <taxon>Rhodobacterales</taxon>
        <taxon>Roseobacteraceae</taxon>
        <taxon>Poseidonocella</taxon>
    </lineage>
</organism>
<evidence type="ECO:0000256" key="2">
    <source>
        <dbReference type="ARBA" id="ARBA00023002"/>
    </source>
</evidence>
<dbReference type="InterPro" id="IPR050223">
    <property type="entry name" value="D-isomer_2-hydroxyacid_DH"/>
</dbReference>
<dbReference type="InterPro" id="IPR006139">
    <property type="entry name" value="D-isomer_2_OHA_DH_cat_dom"/>
</dbReference>
<dbReference type="SUPFAM" id="SSF52283">
    <property type="entry name" value="Formate/glycerate dehydrogenase catalytic domain-like"/>
    <property type="match status" value="1"/>
</dbReference>
<keyword evidence="1" id="KW-0521">NADP</keyword>
<dbReference type="AlphaFoldDB" id="A0A1I0YDZ5"/>
<reference evidence="7 8" key="1">
    <citation type="submission" date="2016-10" db="EMBL/GenBank/DDBJ databases">
        <authorList>
            <person name="de Groot N.N."/>
        </authorList>
    </citation>
    <scope>NUCLEOTIDE SEQUENCE [LARGE SCALE GENOMIC DNA]</scope>
    <source>
        <strain evidence="7 8">DSM 29316</strain>
    </source>
</reference>
<dbReference type="GO" id="GO:0030267">
    <property type="term" value="F:glyoxylate reductase (NADPH) activity"/>
    <property type="evidence" value="ECO:0007669"/>
    <property type="project" value="TreeGrafter"/>
</dbReference>
<dbReference type="InterPro" id="IPR006140">
    <property type="entry name" value="D-isomer_DH_NAD-bd"/>
</dbReference>
<sequence length="315" mass="33497">MTKPVILQMGAYPEWDETPLNADYDVLRYFESSDPAGFLAEHGARIRGIATRGELGASADLIAACPNLEIVSIYGVGYDAVNLDACRARGIHVTNTPDVLSGDVADFAVTMMLAQTRGIVAGDAWVRQGDWSAKGGLPLQRRAFGRRAGVLGLGRIGFEVAKRLSGFGMHISYSDVSPKDYAPDWTFVASPEDLAEQCDFLFVAAAASEKTRHIVNAKVLQSLGPDGMLINVSRASNVDEDALIAALTDGTLGAAALDVFEGEPDLDPRFLSAPNLLLQPHQASGTVETRKAMGELMRANLAAHFGGNAPLTPVV</sequence>
<evidence type="ECO:0000256" key="3">
    <source>
        <dbReference type="ARBA" id="ARBA00023027"/>
    </source>
</evidence>
<dbReference type="Pfam" id="PF02826">
    <property type="entry name" value="2-Hacid_dh_C"/>
    <property type="match status" value="1"/>
</dbReference>
<keyword evidence="8" id="KW-1185">Reference proteome</keyword>
<evidence type="ECO:0000313" key="7">
    <source>
        <dbReference type="EMBL" id="SFB10578.1"/>
    </source>
</evidence>
<dbReference type="InterPro" id="IPR036291">
    <property type="entry name" value="NAD(P)-bd_dom_sf"/>
</dbReference>
<dbReference type="RefSeq" id="WP_092066135.1">
    <property type="nucleotide sequence ID" value="NZ_FOJU01000005.1"/>
</dbReference>
<dbReference type="Pfam" id="PF00389">
    <property type="entry name" value="2-Hacid_dh"/>
    <property type="match status" value="1"/>
</dbReference>
<gene>
    <name evidence="7" type="ORF">SAMN05421688_2887</name>
</gene>
<dbReference type="PANTHER" id="PTHR10996:SF178">
    <property type="entry name" value="2-HYDROXYACID DEHYDROGENASE YGL185C-RELATED"/>
    <property type="match status" value="1"/>
</dbReference>
<accession>A0A1I0YDZ5</accession>
<evidence type="ECO:0000313" key="8">
    <source>
        <dbReference type="Proteomes" id="UP000198796"/>
    </source>
</evidence>
<dbReference type="GO" id="GO:0051287">
    <property type="term" value="F:NAD binding"/>
    <property type="evidence" value="ECO:0007669"/>
    <property type="project" value="InterPro"/>
</dbReference>
<evidence type="ECO:0000256" key="1">
    <source>
        <dbReference type="ARBA" id="ARBA00022857"/>
    </source>
</evidence>
<dbReference type="Gene3D" id="3.40.50.720">
    <property type="entry name" value="NAD(P)-binding Rossmann-like Domain"/>
    <property type="match status" value="2"/>
</dbReference>
<dbReference type="OrthoDB" id="9793626at2"/>
<dbReference type="PANTHER" id="PTHR10996">
    <property type="entry name" value="2-HYDROXYACID DEHYDROGENASE-RELATED"/>
    <property type="match status" value="1"/>
</dbReference>
<comment type="similarity">
    <text evidence="4">Belongs to the D-isomer specific 2-hydroxyacid dehydrogenase family.</text>
</comment>
<dbReference type="GO" id="GO:0016618">
    <property type="term" value="F:hydroxypyruvate reductase [NAD(P)H] activity"/>
    <property type="evidence" value="ECO:0007669"/>
    <property type="project" value="TreeGrafter"/>
</dbReference>
<dbReference type="Proteomes" id="UP000198796">
    <property type="component" value="Unassembled WGS sequence"/>
</dbReference>
<feature type="domain" description="D-isomer specific 2-hydroxyacid dehydrogenase NAD-binding" evidence="6">
    <location>
        <begin position="109"/>
        <end position="283"/>
    </location>
</feature>
<protein>
    <submittedName>
        <fullName evidence="7">Lactate dehydrogenase</fullName>
    </submittedName>
</protein>
<evidence type="ECO:0000256" key="4">
    <source>
        <dbReference type="RuleBase" id="RU003719"/>
    </source>
</evidence>
<name>A0A1I0YDZ5_9RHOB</name>
<dbReference type="GO" id="GO:0005829">
    <property type="term" value="C:cytosol"/>
    <property type="evidence" value="ECO:0007669"/>
    <property type="project" value="TreeGrafter"/>
</dbReference>